<feature type="transmembrane region" description="Helical" evidence="2">
    <location>
        <begin position="287"/>
        <end position="312"/>
    </location>
</feature>
<reference evidence="5" key="1">
    <citation type="submission" date="2012-12" db="EMBL/GenBank/DDBJ databases">
        <authorList>
            <person name="Hellsten U."/>
            <person name="Grimwood J."/>
            <person name="Chapman J.A."/>
            <person name="Shapiro H."/>
            <person name="Aerts A."/>
            <person name="Otillar R.P."/>
            <person name="Terry A.Y."/>
            <person name="Boore J.L."/>
            <person name="Simakov O."/>
            <person name="Marletaz F."/>
            <person name="Cho S.-J."/>
            <person name="Edsinger-Gonzales E."/>
            <person name="Havlak P."/>
            <person name="Kuo D.-H."/>
            <person name="Larsson T."/>
            <person name="Lv J."/>
            <person name="Arendt D."/>
            <person name="Savage R."/>
            <person name="Osoegawa K."/>
            <person name="de Jong P."/>
            <person name="Lindberg D.R."/>
            <person name="Seaver E.C."/>
            <person name="Weisblat D.A."/>
            <person name="Putnam N.H."/>
            <person name="Grigoriev I.V."/>
            <person name="Rokhsar D.S."/>
        </authorList>
    </citation>
    <scope>NUCLEOTIDE SEQUENCE</scope>
</reference>
<evidence type="ECO:0008006" key="6">
    <source>
        <dbReference type="Google" id="ProtNLM"/>
    </source>
</evidence>
<sequence length="453" mass="50560">MTKQQSHTNRQVDLPQLNVSVYDDLKEYHASTNDISINNNNTTNNNNNINNNNNEIKSRDNNECNNNGNNGNNNNNKTYNNEKTPTKSTSPGGFFGPKTLGRITHCIFLFLTQLTKYVRCSCPALFYFTQTQVLSSLEDARKDCSRRNLTLLEIKDQEMQSAVEEYVFKNQHLDGKRIWLNLYTINSFFYWKTTEGYEKLTYIKMIVPGDIFYLSCSKNLNGVYDCWWYADFSTSSILVTGCIYLCYCKQQVTPDTGDHGETLPLPPTTSSPSSSSPSSPSSSSSSLAVGLGVGIPSLIIIITAVVIIVVLLRKLKSMKEQLENEQGTRPKASVYEVLNYSGVGLNSNNNNNHNLNNKNLNNNNNNGNNNNGTGYGNQNSFSVNNVNNNNNNNFNNNNVNNNNNNNNVTNNNYCNKNSGVKNETLPNQNTVNISKAVKDRVLGRSMVANVSKG</sequence>
<dbReference type="EnsemblMetazoa" id="HelroT182564">
    <property type="protein sequence ID" value="HelroP182564"/>
    <property type="gene ID" value="HelroG182564"/>
</dbReference>
<dbReference type="CDD" id="cd00037">
    <property type="entry name" value="CLECT"/>
    <property type="match status" value="1"/>
</dbReference>
<dbReference type="InterPro" id="IPR016186">
    <property type="entry name" value="C-type_lectin-like/link_sf"/>
</dbReference>
<feature type="compositionally biased region" description="Low complexity" evidence="1">
    <location>
        <begin position="270"/>
        <end position="281"/>
    </location>
</feature>
<dbReference type="Proteomes" id="UP000015101">
    <property type="component" value="Unassembled WGS sequence"/>
</dbReference>
<keyword evidence="2" id="KW-0812">Transmembrane</keyword>
<organism evidence="4 5">
    <name type="scientific">Helobdella robusta</name>
    <name type="common">Californian leech</name>
    <dbReference type="NCBI Taxonomy" id="6412"/>
    <lineage>
        <taxon>Eukaryota</taxon>
        <taxon>Metazoa</taxon>
        <taxon>Spiralia</taxon>
        <taxon>Lophotrochozoa</taxon>
        <taxon>Annelida</taxon>
        <taxon>Clitellata</taxon>
        <taxon>Hirudinea</taxon>
        <taxon>Rhynchobdellida</taxon>
        <taxon>Glossiphoniidae</taxon>
        <taxon>Helobdella</taxon>
    </lineage>
</organism>
<dbReference type="EMBL" id="KB097744">
    <property type="protein sequence ID" value="ESN90857.1"/>
    <property type="molecule type" value="Genomic_DNA"/>
</dbReference>
<reference evidence="3 5" key="2">
    <citation type="journal article" date="2013" name="Nature">
        <title>Insights into bilaterian evolution from three spiralian genomes.</title>
        <authorList>
            <person name="Simakov O."/>
            <person name="Marletaz F."/>
            <person name="Cho S.J."/>
            <person name="Edsinger-Gonzales E."/>
            <person name="Havlak P."/>
            <person name="Hellsten U."/>
            <person name="Kuo D.H."/>
            <person name="Larsson T."/>
            <person name="Lv J."/>
            <person name="Arendt D."/>
            <person name="Savage R."/>
            <person name="Osoegawa K."/>
            <person name="de Jong P."/>
            <person name="Grimwood J."/>
            <person name="Chapman J.A."/>
            <person name="Shapiro H."/>
            <person name="Aerts A."/>
            <person name="Otillar R.P."/>
            <person name="Terry A.Y."/>
            <person name="Boore J.L."/>
            <person name="Grigoriev I.V."/>
            <person name="Lindberg D.R."/>
            <person name="Seaver E.C."/>
            <person name="Weisblat D.A."/>
            <person name="Putnam N.H."/>
            <person name="Rokhsar D.S."/>
        </authorList>
    </citation>
    <scope>NUCLEOTIDE SEQUENCE</scope>
</reference>
<name>T1FIC9_HELRO</name>
<dbReference type="EMBL" id="AMQM01008254">
    <property type="status" value="NOT_ANNOTATED_CDS"/>
    <property type="molecule type" value="Genomic_DNA"/>
</dbReference>
<evidence type="ECO:0000313" key="3">
    <source>
        <dbReference type="EMBL" id="ESN90857.1"/>
    </source>
</evidence>
<evidence type="ECO:0000256" key="1">
    <source>
        <dbReference type="SAM" id="MobiDB-lite"/>
    </source>
</evidence>
<evidence type="ECO:0000313" key="5">
    <source>
        <dbReference type="Proteomes" id="UP000015101"/>
    </source>
</evidence>
<feature type="region of interest" description="Disordered" evidence="1">
    <location>
        <begin position="346"/>
        <end position="380"/>
    </location>
</feature>
<keyword evidence="2" id="KW-0472">Membrane</keyword>
<dbReference type="InterPro" id="IPR016187">
    <property type="entry name" value="CTDL_fold"/>
</dbReference>
<gene>
    <name evidence="4" type="primary">20208578</name>
    <name evidence="3" type="ORF">HELRODRAFT_182564</name>
</gene>
<dbReference type="Gene3D" id="3.10.100.10">
    <property type="entry name" value="Mannose-Binding Protein A, subunit A"/>
    <property type="match status" value="1"/>
</dbReference>
<dbReference type="AlphaFoldDB" id="T1FIC9"/>
<protein>
    <recommendedName>
        <fullName evidence="6">C-type lectin domain-containing protein</fullName>
    </recommendedName>
</protein>
<accession>T1FIC9</accession>
<dbReference type="RefSeq" id="XP_009031060.1">
    <property type="nucleotide sequence ID" value="XM_009032812.1"/>
</dbReference>
<keyword evidence="5" id="KW-1185">Reference proteome</keyword>
<reference evidence="4" key="3">
    <citation type="submission" date="2015-06" db="UniProtKB">
        <authorList>
            <consortium name="EnsemblMetazoa"/>
        </authorList>
    </citation>
    <scope>IDENTIFICATION</scope>
</reference>
<evidence type="ECO:0000256" key="2">
    <source>
        <dbReference type="SAM" id="Phobius"/>
    </source>
</evidence>
<dbReference type="InParanoid" id="T1FIC9"/>
<keyword evidence="2" id="KW-1133">Transmembrane helix</keyword>
<proteinExistence type="predicted"/>
<evidence type="ECO:0000313" key="4">
    <source>
        <dbReference type="EnsemblMetazoa" id="HelroP182564"/>
    </source>
</evidence>
<dbReference type="CTD" id="20208578"/>
<dbReference type="GeneID" id="20208578"/>
<dbReference type="SUPFAM" id="SSF56436">
    <property type="entry name" value="C-type lectin-like"/>
    <property type="match status" value="1"/>
</dbReference>
<dbReference type="HOGENOM" id="CLU_604510_0_0_1"/>
<feature type="compositionally biased region" description="Low complexity" evidence="1">
    <location>
        <begin position="37"/>
        <end position="54"/>
    </location>
</feature>
<feature type="compositionally biased region" description="Low complexity" evidence="1">
    <location>
        <begin position="63"/>
        <end position="83"/>
    </location>
</feature>
<dbReference type="KEGG" id="hro:HELRODRAFT_182564"/>
<feature type="region of interest" description="Disordered" evidence="1">
    <location>
        <begin position="34"/>
        <end position="91"/>
    </location>
</feature>
<feature type="region of interest" description="Disordered" evidence="1">
    <location>
        <begin position="258"/>
        <end position="281"/>
    </location>
</feature>